<name>A0ABD6BGG0_9EURY</name>
<evidence type="ECO:0000256" key="1">
    <source>
        <dbReference type="ARBA" id="ARBA00008515"/>
    </source>
</evidence>
<comment type="caution">
    <text evidence="2">The sequence shown here is derived from an EMBL/GenBank/DDBJ whole genome shotgun (WGS) entry which is preliminary data.</text>
</comment>
<proteinExistence type="inferred from homology"/>
<keyword evidence="3" id="KW-1185">Reference proteome</keyword>
<dbReference type="RefSeq" id="WP_390287210.1">
    <property type="nucleotide sequence ID" value="NZ_JBHUDI010000005.1"/>
</dbReference>
<accession>A0ABD6BGG0</accession>
<dbReference type="Gene3D" id="3.30.300.100">
    <property type="entry name" value="MTH677-like"/>
    <property type="match status" value="1"/>
</dbReference>
<dbReference type="AlphaFoldDB" id="A0ABD6BGG0"/>
<dbReference type="InterPro" id="IPR035954">
    <property type="entry name" value="MTH677-like_sf"/>
</dbReference>
<protein>
    <submittedName>
        <fullName evidence="2">DUF3194 domain-containing protein</fullName>
    </submittedName>
</protein>
<comment type="similarity">
    <text evidence="1">Belongs to the UPF0440 family.</text>
</comment>
<dbReference type="EMBL" id="JBHUDI010000005">
    <property type="protein sequence ID" value="MFD1564061.1"/>
    <property type="molecule type" value="Genomic_DNA"/>
</dbReference>
<dbReference type="InterPro" id="IPR024502">
    <property type="entry name" value="DUF3194"/>
</dbReference>
<gene>
    <name evidence="2" type="ORF">ACFR99_10915</name>
</gene>
<reference evidence="2 3" key="1">
    <citation type="journal article" date="2019" name="Int. J. Syst. Evol. Microbiol.">
        <title>The Global Catalogue of Microorganisms (GCM) 10K type strain sequencing project: providing services to taxonomists for standard genome sequencing and annotation.</title>
        <authorList>
            <consortium name="The Broad Institute Genomics Platform"/>
            <consortium name="The Broad Institute Genome Sequencing Center for Infectious Disease"/>
            <person name="Wu L."/>
            <person name="Ma J."/>
        </authorList>
    </citation>
    <scope>NUCLEOTIDE SEQUENCE [LARGE SCALE GENOMIC DNA]</scope>
    <source>
        <strain evidence="2 3">CGMCC 1.12230</strain>
    </source>
</reference>
<evidence type="ECO:0000313" key="2">
    <source>
        <dbReference type="EMBL" id="MFD1564061.1"/>
    </source>
</evidence>
<evidence type="ECO:0000313" key="3">
    <source>
        <dbReference type="Proteomes" id="UP001597076"/>
    </source>
</evidence>
<dbReference type="Pfam" id="PF11419">
    <property type="entry name" value="DUF3194"/>
    <property type="match status" value="1"/>
</dbReference>
<sequence length="86" mass="9294">MPTNEPTADDVVQTASDAAEGYVFSQYKQSAVRDLDVTVTFEDGVLEVDVYLNVPEADAEADPDPEQVADDAALAARQAVDELFEE</sequence>
<organism evidence="2 3">
    <name type="scientific">Haloarchaeobius amylolyticus</name>
    <dbReference type="NCBI Taxonomy" id="1198296"/>
    <lineage>
        <taxon>Archaea</taxon>
        <taxon>Methanobacteriati</taxon>
        <taxon>Methanobacteriota</taxon>
        <taxon>Stenosarchaea group</taxon>
        <taxon>Halobacteria</taxon>
        <taxon>Halobacteriales</taxon>
        <taxon>Halorubellaceae</taxon>
        <taxon>Haloarchaeobius</taxon>
    </lineage>
</organism>
<dbReference type="Proteomes" id="UP001597076">
    <property type="component" value="Unassembled WGS sequence"/>
</dbReference>